<evidence type="ECO:0000256" key="3">
    <source>
        <dbReference type="ARBA" id="ARBA00022842"/>
    </source>
</evidence>
<keyword evidence="2" id="KW-0378">Hydrolase</keyword>
<dbReference type="InterPro" id="IPR036412">
    <property type="entry name" value="HAD-like_sf"/>
</dbReference>
<reference evidence="4 5" key="1">
    <citation type="submission" date="2023-03" db="EMBL/GenBank/DDBJ databases">
        <title>Draft genome sequence of Thalassotalea eurytherma JCM 18482T.</title>
        <authorList>
            <person name="Sawabe T."/>
        </authorList>
    </citation>
    <scope>NUCLEOTIDE SEQUENCE [LARGE SCALE GENOMIC DNA]</scope>
    <source>
        <strain evidence="4 5">JCM 18482</strain>
    </source>
</reference>
<dbReference type="SFLD" id="SFLDG01129">
    <property type="entry name" value="C1.5:_HAD__Beta-PGM__Phosphata"/>
    <property type="match status" value="1"/>
</dbReference>
<keyword evidence="3" id="KW-0460">Magnesium</keyword>
<dbReference type="EMBL" id="BSSU01000001">
    <property type="protein sequence ID" value="GLX80681.1"/>
    <property type="molecule type" value="Genomic_DNA"/>
</dbReference>
<dbReference type="InterPro" id="IPR006439">
    <property type="entry name" value="HAD-SF_hydro_IA"/>
</dbReference>
<dbReference type="Gene3D" id="1.20.120.1600">
    <property type="match status" value="1"/>
</dbReference>
<dbReference type="RefSeq" id="WP_284206000.1">
    <property type="nucleotide sequence ID" value="NZ_BSSU01000001.1"/>
</dbReference>
<comment type="cofactor">
    <cofactor evidence="1">
        <name>Mg(2+)</name>
        <dbReference type="ChEBI" id="CHEBI:18420"/>
    </cofactor>
</comment>
<keyword evidence="5" id="KW-1185">Reference proteome</keyword>
<dbReference type="PANTHER" id="PTHR46470">
    <property type="entry name" value="N-ACYLNEURAMINATE-9-PHOSPHATASE"/>
    <property type="match status" value="1"/>
</dbReference>
<proteinExistence type="predicted"/>
<dbReference type="InterPro" id="IPR051400">
    <property type="entry name" value="HAD-like_hydrolase"/>
</dbReference>
<dbReference type="Proteomes" id="UP001157133">
    <property type="component" value="Unassembled WGS sequence"/>
</dbReference>
<organism evidence="4 5">
    <name type="scientific">Thalassotalea eurytherma</name>
    <dbReference type="NCBI Taxonomy" id="1144278"/>
    <lineage>
        <taxon>Bacteria</taxon>
        <taxon>Pseudomonadati</taxon>
        <taxon>Pseudomonadota</taxon>
        <taxon>Gammaproteobacteria</taxon>
        <taxon>Alteromonadales</taxon>
        <taxon>Colwelliaceae</taxon>
        <taxon>Thalassotalea</taxon>
    </lineage>
</organism>
<evidence type="ECO:0000256" key="2">
    <source>
        <dbReference type="ARBA" id="ARBA00022801"/>
    </source>
</evidence>
<protein>
    <submittedName>
        <fullName evidence="4">Haloacid dehalogenase</fullName>
    </submittedName>
</protein>
<accession>A0ABQ6GXL5</accession>
<dbReference type="InterPro" id="IPR023214">
    <property type="entry name" value="HAD_sf"/>
</dbReference>
<dbReference type="NCBIfam" id="TIGR01549">
    <property type="entry name" value="HAD-SF-IA-v1"/>
    <property type="match status" value="1"/>
</dbReference>
<dbReference type="PANTHER" id="PTHR46470:SF4">
    <property type="entry name" value="5-AMINO-6-(5-PHOSPHO-D-RIBITYLAMINO)URACIL PHOSPHATASE YIGB"/>
    <property type="match status" value="1"/>
</dbReference>
<evidence type="ECO:0000313" key="5">
    <source>
        <dbReference type="Proteomes" id="UP001157133"/>
    </source>
</evidence>
<dbReference type="NCBIfam" id="TIGR01509">
    <property type="entry name" value="HAD-SF-IA-v3"/>
    <property type="match status" value="1"/>
</dbReference>
<comment type="caution">
    <text evidence="4">The sequence shown here is derived from an EMBL/GenBank/DDBJ whole genome shotgun (WGS) entry which is preliminary data.</text>
</comment>
<dbReference type="SFLD" id="SFLDS00003">
    <property type="entry name" value="Haloacid_Dehalogenase"/>
    <property type="match status" value="1"/>
</dbReference>
<dbReference type="SUPFAM" id="SSF56784">
    <property type="entry name" value="HAD-like"/>
    <property type="match status" value="1"/>
</dbReference>
<dbReference type="Pfam" id="PF00702">
    <property type="entry name" value="Hydrolase"/>
    <property type="match status" value="1"/>
</dbReference>
<evidence type="ECO:0000256" key="1">
    <source>
        <dbReference type="ARBA" id="ARBA00001946"/>
    </source>
</evidence>
<sequence length="239" mass="27169">MKFYRRLLPVKALSFDLDDTLYSNREHMVAADAAMNQYFNEVLTAHGLPAQDYSAKFWWPYRQEVVKITPEIKHDVTQARFVIYRHALCQLGLDESLASELAKQALNYFLQQRSSFHVGEQVQEFLAKLTTKFPLVAITNGNVDVERVGLSPYFQHVFMAGNGNLQKPDGDMFRQACQALEITPSQLLHVGDCGRADIFGAIRAGCQSVWLNQYDVGKPIKVLPNIEISNIEQLLRLPH</sequence>
<evidence type="ECO:0000313" key="4">
    <source>
        <dbReference type="EMBL" id="GLX80681.1"/>
    </source>
</evidence>
<name>A0ABQ6GXL5_9GAMM</name>
<dbReference type="Gene3D" id="3.40.50.1000">
    <property type="entry name" value="HAD superfamily/HAD-like"/>
    <property type="match status" value="1"/>
</dbReference>
<gene>
    <name evidence="4" type="ORF">theurythT_01330</name>
</gene>